<evidence type="ECO:0000256" key="1">
    <source>
        <dbReference type="ARBA" id="ARBA00004496"/>
    </source>
</evidence>
<dbReference type="STRING" id="108003.B1C78_03485"/>
<keyword evidence="3" id="KW-0808">Transferase</keyword>
<evidence type="ECO:0000256" key="3">
    <source>
        <dbReference type="PIRNR" id="PIRNR006223"/>
    </source>
</evidence>
<dbReference type="EC" id="2.8.1.-" evidence="3"/>
<dbReference type="PIRSF" id="PIRSF006223">
    <property type="entry name" value="DsrC_TusE"/>
    <property type="match status" value="1"/>
</dbReference>
<gene>
    <name evidence="4" type="ORF">B1C78_03485</name>
</gene>
<dbReference type="GO" id="GO:0002143">
    <property type="term" value="P:tRNA wobble position uridine thiolation"/>
    <property type="evidence" value="ECO:0007669"/>
    <property type="project" value="TreeGrafter"/>
</dbReference>
<dbReference type="Proteomes" id="UP000189462">
    <property type="component" value="Unassembled WGS sequence"/>
</dbReference>
<evidence type="ECO:0000313" key="4">
    <source>
        <dbReference type="EMBL" id="OOG27545.1"/>
    </source>
</evidence>
<dbReference type="Pfam" id="PF04358">
    <property type="entry name" value="DsrC"/>
    <property type="match status" value="1"/>
</dbReference>
<dbReference type="EMBL" id="MVBK01000019">
    <property type="protein sequence ID" value="OOG27545.1"/>
    <property type="molecule type" value="Genomic_DNA"/>
</dbReference>
<dbReference type="GO" id="GO:0005737">
    <property type="term" value="C:cytoplasm"/>
    <property type="evidence" value="ECO:0007669"/>
    <property type="project" value="UniProtKB-SubCell"/>
</dbReference>
<evidence type="ECO:0000313" key="5">
    <source>
        <dbReference type="Proteomes" id="UP000189462"/>
    </source>
</evidence>
<dbReference type="AlphaFoldDB" id="A0A1V3NR08"/>
<comment type="similarity">
    <text evidence="3">Belongs to the dsrC/tusE family.</text>
</comment>
<dbReference type="InterPro" id="IPR042072">
    <property type="entry name" value="DsrC-like_C"/>
</dbReference>
<dbReference type="GO" id="GO:0097163">
    <property type="term" value="F:sulfur carrier activity"/>
    <property type="evidence" value="ECO:0007669"/>
    <property type="project" value="TreeGrafter"/>
</dbReference>
<dbReference type="InterPro" id="IPR007453">
    <property type="entry name" value="DsrC/TusE"/>
</dbReference>
<protein>
    <recommendedName>
        <fullName evidence="3">Sulfurtransferase</fullName>
        <ecNumber evidence="3">2.8.1.-</ecNumber>
    </recommendedName>
</protein>
<dbReference type="SUPFAM" id="SSF69721">
    <property type="entry name" value="DsrC, the gamma subunit of dissimilatory sulfite reductase"/>
    <property type="match status" value="1"/>
</dbReference>
<organism evidence="4 5">
    <name type="scientific">Thioalkalivibrio denitrificans</name>
    <dbReference type="NCBI Taxonomy" id="108003"/>
    <lineage>
        <taxon>Bacteria</taxon>
        <taxon>Pseudomonadati</taxon>
        <taxon>Pseudomonadota</taxon>
        <taxon>Gammaproteobacteria</taxon>
        <taxon>Chromatiales</taxon>
        <taxon>Ectothiorhodospiraceae</taxon>
        <taxon>Thioalkalivibrio</taxon>
    </lineage>
</organism>
<keyword evidence="2" id="KW-0963">Cytoplasm</keyword>
<proteinExistence type="inferred from homology"/>
<comment type="subcellular location">
    <subcellularLocation>
        <location evidence="1">Cytoplasm</location>
    </subcellularLocation>
</comment>
<dbReference type="OrthoDB" id="9786347at2"/>
<dbReference type="RefSeq" id="WP_077277749.1">
    <property type="nucleotide sequence ID" value="NZ_MVBK01000019.1"/>
</dbReference>
<dbReference type="Gene3D" id="1.10.10.370">
    <property type="entry name" value="DsrC-like protein, C-terminal domain"/>
    <property type="match status" value="1"/>
</dbReference>
<comment type="caution">
    <text evidence="4">The sequence shown here is derived from an EMBL/GenBank/DDBJ whole genome shotgun (WGS) entry which is preliminary data.</text>
</comment>
<reference evidence="4 5" key="1">
    <citation type="submission" date="2017-02" db="EMBL/GenBank/DDBJ databases">
        <title>Genomic diversity within the haloalkaliphilic genus Thioalkalivibrio.</title>
        <authorList>
            <person name="Ahn A.-C."/>
            <person name="Meier-Kolthoff J."/>
            <person name="Overmars L."/>
            <person name="Richter M."/>
            <person name="Woyke T."/>
            <person name="Sorokin D.Y."/>
            <person name="Muyzer G."/>
        </authorList>
    </citation>
    <scope>NUCLEOTIDE SEQUENCE [LARGE SCALE GENOMIC DNA]</scope>
    <source>
        <strain evidence="4 5">ALJD</strain>
    </source>
</reference>
<sequence>MSSDMNEVLNPSARTYDAAFKHAPPGWTREDAIREAEADGLTLTNDHWELIRALQEYYERHKDSRINLRELHDALDERFHTRGGRKYLFALMPKGPVAQGCRIAGLKPPAGTTESGFGSVS</sequence>
<dbReference type="NCBIfam" id="TIGR03342">
    <property type="entry name" value="dsrC_tusE_dsvC"/>
    <property type="match status" value="1"/>
</dbReference>
<keyword evidence="5" id="KW-1185">Reference proteome</keyword>
<comment type="function">
    <text evidence="3">Part of a sulfur-relay system.</text>
</comment>
<dbReference type="GO" id="GO:0016740">
    <property type="term" value="F:transferase activity"/>
    <property type="evidence" value="ECO:0007669"/>
    <property type="project" value="UniProtKB-KW"/>
</dbReference>
<evidence type="ECO:0000256" key="2">
    <source>
        <dbReference type="ARBA" id="ARBA00022490"/>
    </source>
</evidence>
<accession>A0A1V3NR08</accession>
<dbReference type="InterPro" id="IPR025526">
    <property type="entry name" value="DsrC-like_dom_sf"/>
</dbReference>
<dbReference type="PANTHER" id="PTHR37010">
    <property type="entry name" value="SULFURTRANSFERASE TUSE"/>
    <property type="match status" value="1"/>
</dbReference>
<name>A0A1V3NR08_9GAMM</name>
<dbReference type="PANTHER" id="PTHR37010:SF1">
    <property type="entry name" value="SULFURTRANSFERASE TUSE"/>
    <property type="match status" value="1"/>
</dbReference>